<evidence type="ECO:0000313" key="2">
    <source>
        <dbReference type="EMBL" id="KAJ7208538.1"/>
    </source>
</evidence>
<keyword evidence="3" id="KW-1185">Reference proteome</keyword>
<feature type="region of interest" description="Disordered" evidence="1">
    <location>
        <begin position="337"/>
        <end position="393"/>
    </location>
</feature>
<sequence length="393" mass="42404">MSEPAANFKSKILFFDIVHSPKAGDQKPAHLVIAQDGRRLWARGRVVLEISSESPQIVLPTRNSNSTTTNVIITRQHPLSENKETMSWHRASQISVHAQSMESEMALDASQLRTNYANSAGYGEKHIWTTSLGAYLGEGMDYRGLSRVCIDTGSQRLMVFNTPQPYTWDPTADKFLEERKCPVHRAIDTTNMASTPLSATDTPLSTTDSSGTPVVKKQASYAGGAYLYGNEYEGDLCILGASNERTGIAPLHKVEKVKFGGIIGATADMVGSAMDGVLGLQPTFDNQGTDFIHKLAEAYGLKDNMVFSNFRERVAMVNFVSVIGIFVSGRKRAQAGSAITEMSKGVGRAAPRSGPRGERQLPAGRGLGQSPNPGPGWKTPAAAAKKVKEKGEG</sequence>
<dbReference type="Gene3D" id="2.40.70.10">
    <property type="entry name" value="Acid Proteases"/>
    <property type="match status" value="1"/>
</dbReference>
<accession>A0AAD6VBZ1</accession>
<dbReference type="Proteomes" id="UP001219525">
    <property type="component" value="Unassembled WGS sequence"/>
</dbReference>
<organism evidence="2 3">
    <name type="scientific">Mycena pura</name>
    <dbReference type="NCBI Taxonomy" id="153505"/>
    <lineage>
        <taxon>Eukaryota</taxon>
        <taxon>Fungi</taxon>
        <taxon>Dikarya</taxon>
        <taxon>Basidiomycota</taxon>
        <taxon>Agaricomycotina</taxon>
        <taxon>Agaricomycetes</taxon>
        <taxon>Agaricomycetidae</taxon>
        <taxon>Agaricales</taxon>
        <taxon>Marasmiineae</taxon>
        <taxon>Mycenaceae</taxon>
        <taxon>Mycena</taxon>
    </lineage>
</organism>
<proteinExistence type="predicted"/>
<dbReference type="AlphaFoldDB" id="A0AAD6VBZ1"/>
<name>A0AAD6VBZ1_9AGAR</name>
<reference evidence="2" key="1">
    <citation type="submission" date="2023-03" db="EMBL/GenBank/DDBJ databases">
        <title>Massive genome expansion in bonnet fungi (Mycena s.s.) driven by repeated elements and novel gene families across ecological guilds.</title>
        <authorList>
            <consortium name="Lawrence Berkeley National Laboratory"/>
            <person name="Harder C.B."/>
            <person name="Miyauchi S."/>
            <person name="Viragh M."/>
            <person name="Kuo A."/>
            <person name="Thoen E."/>
            <person name="Andreopoulos B."/>
            <person name="Lu D."/>
            <person name="Skrede I."/>
            <person name="Drula E."/>
            <person name="Henrissat B."/>
            <person name="Morin E."/>
            <person name="Kohler A."/>
            <person name="Barry K."/>
            <person name="LaButti K."/>
            <person name="Morin E."/>
            <person name="Salamov A."/>
            <person name="Lipzen A."/>
            <person name="Mereny Z."/>
            <person name="Hegedus B."/>
            <person name="Baldrian P."/>
            <person name="Stursova M."/>
            <person name="Weitz H."/>
            <person name="Taylor A."/>
            <person name="Grigoriev I.V."/>
            <person name="Nagy L.G."/>
            <person name="Martin F."/>
            <person name="Kauserud H."/>
        </authorList>
    </citation>
    <scope>NUCLEOTIDE SEQUENCE</scope>
    <source>
        <strain evidence="2">9144</strain>
    </source>
</reference>
<protein>
    <submittedName>
        <fullName evidence="2">Uncharacterized protein</fullName>
    </submittedName>
</protein>
<evidence type="ECO:0000256" key="1">
    <source>
        <dbReference type="SAM" id="MobiDB-lite"/>
    </source>
</evidence>
<gene>
    <name evidence="2" type="ORF">GGX14DRAFT_633305</name>
</gene>
<evidence type="ECO:0000313" key="3">
    <source>
        <dbReference type="Proteomes" id="UP001219525"/>
    </source>
</evidence>
<dbReference type="EMBL" id="JARJCW010000033">
    <property type="protein sequence ID" value="KAJ7208538.1"/>
    <property type="molecule type" value="Genomic_DNA"/>
</dbReference>
<comment type="caution">
    <text evidence="2">The sequence shown here is derived from an EMBL/GenBank/DDBJ whole genome shotgun (WGS) entry which is preliminary data.</text>
</comment>
<dbReference type="InterPro" id="IPR021109">
    <property type="entry name" value="Peptidase_aspartic_dom_sf"/>
</dbReference>